<proteinExistence type="inferred from homology"/>
<feature type="transmembrane region" description="Helical" evidence="6">
    <location>
        <begin position="122"/>
        <end position="141"/>
    </location>
</feature>
<sequence>MALGPDRNYMTGAQSRTQTAEQIDAGLRQYMLRVYNYMCLGIAFTGAISMIVAMNPALVQAVASSFWLFFIGILGLGFFAPKIMMSKSIGAAQACFWVYAALWGALLGPMMAAYAAIDPMMIARAFFITSGAFAGLSLYGYTTKRNLGPIGAFLAMATIGLLIALLVNAFFIQSGMFQLVLSVIVVLVFAGLTAYETQMIKNMYQESDGADITMRKAIFGAFMLYGSFVTLFIYILSILGIMRE</sequence>
<evidence type="ECO:0000256" key="5">
    <source>
        <dbReference type="ARBA" id="ARBA00023136"/>
    </source>
</evidence>
<reference evidence="8" key="1">
    <citation type="journal article" date="2019" name="Int. J. Syst. Evol. Microbiol.">
        <title>The Global Catalogue of Microorganisms (GCM) 10K type strain sequencing project: providing services to taxonomists for standard genome sequencing and annotation.</title>
        <authorList>
            <consortium name="The Broad Institute Genomics Platform"/>
            <consortium name="The Broad Institute Genome Sequencing Center for Infectious Disease"/>
            <person name="Wu L."/>
            <person name="Ma J."/>
        </authorList>
    </citation>
    <scope>NUCLEOTIDE SEQUENCE [LARGE SCALE GENOMIC DNA]</scope>
    <source>
        <strain evidence="8">CECT 8472</strain>
    </source>
</reference>
<keyword evidence="3 6" id="KW-0812">Transmembrane</keyword>
<dbReference type="InterPro" id="IPR006214">
    <property type="entry name" value="Bax_inhibitor_1-related"/>
</dbReference>
<evidence type="ECO:0000313" key="8">
    <source>
        <dbReference type="Proteomes" id="UP001595799"/>
    </source>
</evidence>
<evidence type="ECO:0000256" key="2">
    <source>
        <dbReference type="ARBA" id="ARBA00010350"/>
    </source>
</evidence>
<evidence type="ECO:0000256" key="6">
    <source>
        <dbReference type="RuleBase" id="RU004379"/>
    </source>
</evidence>
<dbReference type="RefSeq" id="WP_382420199.1">
    <property type="nucleotide sequence ID" value="NZ_JBHSCW010000001.1"/>
</dbReference>
<name>A0ABV8UHX0_9PROT</name>
<dbReference type="Proteomes" id="UP001595799">
    <property type="component" value="Unassembled WGS sequence"/>
</dbReference>
<comment type="subcellular location">
    <subcellularLocation>
        <location evidence="1">Membrane</location>
        <topology evidence="1">Multi-pass membrane protein</topology>
    </subcellularLocation>
</comment>
<feature type="transmembrane region" description="Helical" evidence="6">
    <location>
        <begin position="96"/>
        <end position="116"/>
    </location>
</feature>
<keyword evidence="8" id="KW-1185">Reference proteome</keyword>
<organism evidence="7 8">
    <name type="scientific">Fodinicurvata halophila</name>
    <dbReference type="NCBI Taxonomy" id="1419723"/>
    <lineage>
        <taxon>Bacteria</taxon>
        <taxon>Pseudomonadati</taxon>
        <taxon>Pseudomonadota</taxon>
        <taxon>Alphaproteobacteria</taxon>
        <taxon>Rhodospirillales</taxon>
        <taxon>Rhodovibrionaceae</taxon>
        <taxon>Fodinicurvata</taxon>
    </lineage>
</organism>
<evidence type="ECO:0000256" key="4">
    <source>
        <dbReference type="ARBA" id="ARBA00022989"/>
    </source>
</evidence>
<feature type="transmembrane region" description="Helical" evidence="6">
    <location>
        <begin position="217"/>
        <end position="242"/>
    </location>
</feature>
<gene>
    <name evidence="7" type="ORF">ACFOW6_00895</name>
</gene>
<dbReference type="PANTHER" id="PTHR23291:SF50">
    <property type="entry name" value="PROTEIN LIFEGUARD 4"/>
    <property type="match status" value="1"/>
</dbReference>
<dbReference type="EMBL" id="JBHSCW010000001">
    <property type="protein sequence ID" value="MFC4350089.1"/>
    <property type="molecule type" value="Genomic_DNA"/>
</dbReference>
<evidence type="ECO:0000256" key="1">
    <source>
        <dbReference type="ARBA" id="ARBA00004141"/>
    </source>
</evidence>
<feature type="transmembrane region" description="Helical" evidence="6">
    <location>
        <begin position="153"/>
        <end position="171"/>
    </location>
</feature>
<protein>
    <submittedName>
        <fullName evidence="7">Bax inhibitor-1 family protein</fullName>
    </submittedName>
</protein>
<dbReference type="Pfam" id="PF01027">
    <property type="entry name" value="Bax1-I"/>
    <property type="match status" value="1"/>
</dbReference>
<keyword evidence="4 6" id="KW-1133">Transmembrane helix</keyword>
<comment type="similarity">
    <text evidence="2 6">Belongs to the BI1 family.</text>
</comment>
<keyword evidence="5 6" id="KW-0472">Membrane</keyword>
<dbReference type="PANTHER" id="PTHR23291">
    <property type="entry name" value="BAX INHIBITOR-RELATED"/>
    <property type="match status" value="1"/>
</dbReference>
<evidence type="ECO:0000256" key="3">
    <source>
        <dbReference type="ARBA" id="ARBA00022692"/>
    </source>
</evidence>
<evidence type="ECO:0000313" key="7">
    <source>
        <dbReference type="EMBL" id="MFC4350089.1"/>
    </source>
</evidence>
<feature type="transmembrane region" description="Helical" evidence="6">
    <location>
        <begin position="34"/>
        <end position="54"/>
    </location>
</feature>
<accession>A0ABV8UHX0</accession>
<feature type="transmembrane region" description="Helical" evidence="6">
    <location>
        <begin position="177"/>
        <end position="196"/>
    </location>
</feature>
<comment type="caution">
    <text evidence="7">The sequence shown here is derived from an EMBL/GenBank/DDBJ whole genome shotgun (WGS) entry which is preliminary data.</text>
</comment>
<feature type="transmembrane region" description="Helical" evidence="6">
    <location>
        <begin position="66"/>
        <end position="84"/>
    </location>
</feature>
<dbReference type="CDD" id="cd10432">
    <property type="entry name" value="BI-1-like_bacterial"/>
    <property type="match status" value="1"/>
</dbReference>